<accession>A0A1M7LP85</accession>
<dbReference type="RefSeq" id="WP_073093773.1">
    <property type="nucleotide sequence ID" value="NZ_FRCY01000003.1"/>
</dbReference>
<dbReference type="SMART" id="SM00028">
    <property type="entry name" value="TPR"/>
    <property type="match status" value="1"/>
</dbReference>
<reference evidence="1 2" key="1">
    <citation type="submission" date="2016-11" db="EMBL/GenBank/DDBJ databases">
        <authorList>
            <person name="Jaros S."/>
            <person name="Januszkiewicz K."/>
            <person name="Wedrychowicz H."/>
        </authorList>
    </citation>
    <scope>NUCLEOTIDE SEQUENCE [LARGE SCALE GENOMIC DNA]</scope>
    <source>
        <strain evidence="1 2">CGMCC 1.6102</strain>
    </source>
</reference>
<proteinExistence type="predicted"/>
<gene>
    <name evidence="1" type="ORF">SAMN04488057_103350</name>
</gene>
<keyword evidence="2" id="KW-1185">Reference proteome</keyword>
<evidence type="ECO:0000313" key="2">
    <source>
        <dbReference type="Proteomes" id="UP000184513"/>
    </source>
</evidence>
<dbReference type="Gene3D" id="1.25.40.10">
    <property type="entry name" value="Tetratricopeptide repeat domain"/>
    <property type="match status" value="1"/>
</dbReference>
<dbReference type="AlphaFoldDB" id="A0A1M7LP85"/>
<dbReference type="EMBL" id="FRCY01000003">
    <property type="protein sequence ID" value="SHM79463.1"/>
    <property type="molecule type" value="Genomic_DNA"/>
</dbReference>
<organism evidence="1 2">
    <name type="scientific">Cyclobacterium lianum</name>
    <dbReference type="NCBI Taxonomy" id="388280"/>
    <lineage>
        <taxon>Bacteria</taxon>
        <taxon>Pseudomonadati</taxon>
        <taxon>Bacteroidota</taxon>
        <taxon>Cytophagia</taxon>
        <taxon>Cytophagales</taxon>
        <taxon>Cyclobacteriaceae</taxon>
        <taxon>Cyclobacterium</taxon>
    </lineage>
</organism>
<dbReference type="STRING" id="388280.SAMN04488057_103350"/>
<name>A0A1M7LP85_9BACT</name>
<dbReference type="InterPro" id="IPR011990">
    <property type="entry name" value="TPR-like_helical_dom_sf"/>
</dbReference>
<dbReference type="OrthoDB" id="822888at2"/>
<dbReference type="InterPro" id="IPR019734">
    <property type="entry name" value="TPR_rpt"/>
</dbReference>
<dbReference type="SUPFAM" id="SSF48452">
    <property type="entry name" value="TPR-like"/>
    <property type="match status" value="1"/>
</dbReference>
<evidence type="ECO:0000313" key="1">
    <source>
        <dbReference type="EMBL" id="SHM79463.1"/>
    </source>
</evidence>
<sequence>MNKDQLTSDFLPKEIVLKLYRDIPIWDYQQQIELVNSYAETIIESMDPDVYAVKLHNQIGFCYCQAGRYPQAIAHFKKVIEHLAPSHHPSLYFHVIGLVIRSNRQMKEFGEAIYWAEIGLYNLDNAKSSFERLNILAGYVDVLKEAYEPFNQAYERIITHVIADLGFPETPTDPIETVNALRTTNHIWNRKLSDLEVSLAHSKDDEQIISALENFRQHCPIEWYRKYAEKAIQIRKGN</sequence>
<dbReference type="Proteomes" id="UP000184513">
    <property type="component" value="Unassembled WGS sequence"/>
</dbReference>
<protein>
    <submittedName>
        <fullName evidence="1">Tetratricopeptide repeat-containing protein</fullName>
    </submittedName>
</protein>